<evidence type="ECO:0000256" key="1">
    <source>
        <dbReference type="SAM" id="MobiDB-lite"/>
    </source>
</evidence>
<dbReference type="AlphaFoldDB" id="A0AAD8UM32"/>
<dbReference type="Proteomes" id="UP001244207">
    <property type="component" value="Unassembled WGS sequence"/>
</dbReference>
<dbReference type="EMBL" id="JAHMHS010000037">
    <property type="protein sequence ID" value="KAK1725868.1"/>
    <property type="molecule type" value="Genomic_DNA"/>
</dbReference>
<proteinExistence type="predicted"/>
<accession>A0AAD8UM32</accession>
<organism evidence="2 3">
    <name type="scientific">Glomerella acutata</name>
    <name type="common">Colletotrichum acutatum</name>
    <dbReference type="NCBI Taxonomy" id="27357"/>
    <lineage>
        <taxon>Eukaryota</taxon>
        <taxon>Fungi</taxon>
        <taxon>Dikarya</taxon>
        <taxon>Ascomycota</taxon>
        <taxon>Pezizomycotina</taxon>
        <taxon>Sordariomycetes</taxon>
        <taxon>Hypocreomycetidae</taxon>
        <taxon>Glomerellales</taxon>
        <taxon>Glomerellaceae</taxon>
        <taxon>Colletotrichum</taxon>
        <taxon>Colletotrichum acutatum species complex</taxon>
    </lineage>
</organism>
<evidence type="ECO:0000313" key="2">
    <source>
        <dbReference type="EMBL" id="KAK1725868.1"/>
    </source>
</evidence>
<evidence type="ECO:0000313" key="3">
    <source>
        <dbReference type="Proteomes" id="UP001244207"/>
    </source>
</evidence>
<sequence length="348" mass="38750">MASIESHEPWKPSRTLRRGLRIEEQRLQTLARGINVCGPARPCHQTASISTFPISQSLICSATTSLARGSVVEKSCQTMALPGEKRSKDRAPSGPKKVKNRNGPNIDTQNAPDTSLLGSQPEGSKRQERSKKKGRAISDYPRRLAGGKKLHHCGKRKHRSDKDCAEAGCLKECSGCGFHRSTYNGSICWVCRKTEIRLAQIAARQAGGIANRALFTQQRPSRVTKSVTRRRMESLRLYDQVVWANRRRKVISAKTLEDVPETTDADTVMDVCSTPNVAESDTYMGDIDDETDDEPRFASVDTGLDVKGELRFNPANTGLMCNEDQRTQRVRDAEEILKLVREGLDRLI</sequence>
<feature type="region of interest" description="Disordered" evidence="1">
    <location>
        <begin position="78"/>
        <end position="141"/>
    </location>
</feature>
<feature type="compositionally biased region" description="Polar residues" evidence="1">
    <location>
        <begin position="102"/>
        <end position="122"/>
    </location>
</feature>
<keyword evidence="3" id="KW-1185">Reference proteome</keyword>
<reference evidence="2" key="1">
    <citation type="submission" date="2021-12" db="EMBL/GenBank/DDBJ databases">
        <title>Comparative genomics, transcriptomics and evolutionary studies reveal genomic signatures of adaptation to plant cell wall in hemibiotrophic fungi.</title>
        <authorList>
            <consortium name="DOE Joint Genome Institute"/>
            <person name="Baroncelli R."/>
            <person name="Diaz J.F."/>
            <person name="Benocci T."/>
            <person name="Peng M."/>
            <person name="Battaglia E."/>
            <person name="Haridas S."/>
            <person name="Andreopoulos W."/>
            <person name="Labutti K."/>
            <person name="Pangilinan J."/>
            <person name="Floch G.L."/>
            <person name="Makela M.R."/>
            <person name="Henrissat B."/>
            <person name="Grigoriev I.V."/>
            <person name="Crouch J.A."/>
            <person name="De Vries R.P."/>
            <person name="Sukno S.A."/>
            <person name="Thon M.R."/>
        </authorList>
    </citation>
    <scope>NUCLEOTIDE SEQUENCE</scope>
    <source>
        <strain evidence="2">CBS 112980</strain>
    </source>
</reference>
<gene>
    <name evidence="2" type="ORF">BDZ83DRAFT_278438</name>
</gene>
<dbReference type="RefSeq" id="XP_060365923.1">
    <property type="nucleotide sequence ID" value="XM_060502114.1"/>
</dbReference>
<name>A0AAD8UM32_GLOAC</name>
<comment type="caution">
    <text evidence="2">The sequence shown here is derived from an EMBL/GenBank/DDBJ whole genome shotgun (WGS) entry which is preliminary data.</text>
</comment>
<protein>
    <submittedName>
        <fullName evidence="2">Uncharacterized protein</fullName>
    </submittedName>
</protein>
<dbReference type="GeneID" id="85386013"/>